<comment type="caution">
    <text evidence="7">The sequence shown here is derived from an EMBL/GenBank/DDBJ whole genome shotgun (WGS) entry which is preliminary data.</text>
</comment>
<keyword evidence="3 6" id="KW-0812">Transmembrane</keyword>
<sequence length="337" mass="39408">MNQGASPQLHPFYHTSFPKNLLVRCIYPLRRRTCQFGYLLSQQRLPGCYLLFTGRTVLSLTIFIGFLCITLGCILQSANSDVLFRRIEYGNCSKSKCEVDFELDQPWKGTVYFYYRLRHFYKTHRRIQRNVCREQLIGLHPKYCKYSMHVSSSLYSTKMGNKTLFYAPMGANAAGMFDDIFTLIYLNTEEIVPFTTEGITSKEEELYYSYYAELAPNQSWCDHEIGYCKTKEMEETHIFKKLHRTLRNIGTFRQGLPAGSYRLIIENNYDISYHPLAGKAFEILRPSWGDLRYCRSSDDGYASDEILIDLHDRAAVCLPMFCYRSYLVKCFQNKELC</sequence>
<evidence type="ECO:0000256" key="3">
    <source>
        <dbReference type="ARBA" id="ARBA00022692"/>
    </source>
</evidence>
<reference evidence="7 8" key="1">
    <citation type="submission" date="2023-08" db="EMBL/GenBank/DDBJ databases">
        <title>A Necator americanus chromosomal reference genome.</title>
        <authorList>
            <person name="Ilik V."/>
            <person name="Petrzelkova K.J."/>
            <person name="Pardy F."/>
            <person name="Fuh T."/>
            <person name="Niatou-Singa F.S."/>
            <person name="Gouil Q."/>
            <person name="Baker L."/>
            <person name="Ritchie M.E."/>
            <person name="Jex A.R."/>
            <person name="Gazzola D."/>
            <person name="Li H."/>
            <person name="Toshio Fujiwara R."/>
            <person name="Zhan B."/>
            <person name="Aroian R.V."/>
            <person name="Pafco B."/>
            <person name="Schwarz E.M."/>
        </authorList>
    </citation>
    <scope>NUCLEOTIDE SEQUENCE [LARGE SCALE GENOMIC DNA]</scope>
    <source>
        <strain evidence="7 8">Aroian</strain>
        <tissue evidence="7">Whole animal</tissue>
    </source>
</reference>
<evidence type="ECO:0000256" key="6">
    <source>
        <dbReference type="SAM" id="Phobius"/>
    </source>
</evidence>
<protein>
    <submittedName>
        <fullName evidence="7">Uncharacterized protein</fullName>
    </submittedName>
</protein>
<comment type="similarity">
    <text evidence="2">Belongs to the CDC50/LEM3 family.</text>
</comment>
<evidence type="ECO:0000256" key="5">
    <source>
        <dbReference type="ARBA" id="ARBA00023136"/>
    </source>
</evidence>
<evidence type="ECO:0000256" key="4">
    <source>
        <dbReference type="ARBA" id="ARBA00022989"/>
    </source>
</evidence>
<dbReference type="PANTHER" id="PTHR10926">
    <property type="entry name" value="CELL CYCLE CONTROL PROTEIN 50"/>
    <property type="match status" value="1"/>
</dbReference>
<evidence type="ECO:0000256" key="1">
    <source>
        <dbReference type="ARBA" id="ARBA00004370"/>
    </source>
</evidence>
<comment type="subcellular location">
    <subcellularLocation>
        <location evidence="1">Membrane</location>
    </subcellularLocation>
</comment>
<dbReference type="InterPro" id="IPR005045">
    <property type="entry name" value="CDC50/LEM3_fam"/>
</dbReference>
<keyword evidence="5 6" id="KW-0472">Membrane</keyword>
<dbReference type="EMBL" id="JAVFWL010000006">
    <property type="protein sequence ID" value="KAK6765967.1"/>
    <property type="molecule type" value="Genomic_DNA"/>
</dbReference>
<keyword evidence="8" id="KW-1185">Reference proteome</keyword>
<evidence type="ECO:0000313" key="8">
    <source>
        <dbReference type="Proteomes" id="UP001303046"/>
    </source>
</evidence>
<proteinExistence type="inferred from homology"/>
<accession>A0ABR1ETJ9</accession>
<evidence type="ECO:0000256" key="2">
    <source>
        <dbReference type="ARBA" id="ARBA00009457"/>
    </source>
</evidence>
<gene>
    <name evidence="7" type="primary">Necator_chrX.g25882</name>
    <name evidence="7" type="ORF">RB195_025716</name>
</gene>
<organism evidence="7 8">
    <name type="scientific">Necator americanus</name>
    <name type="common">Human hookworm</name>
    <dbReference type="NCBI Taxonomy" id="51031"/>
    <lineage>
        <taxon>Eukaryota</taxon>
        <taxon>Metazoa</taxon>
        <taxon>Ecdysozoa</taxon>
        <taxon>Nematoda</taxon>
        <taxon>Chromadorea</taxon>
        <taxon>Rhabditida</taxon>
        <taxon>Rhabditina</taxon>
        <taxon>Rhabditomorpha</taxon>
        <taxon>Strongyloidea</taxon>
        <taxon>Ancylostomatidae</taxon>
        <taxon>Bunostominae</taxon>
        <taxon>Necator</taxon>
    </lineage>
</organism>
<dbReference type="Pfam" id="PF03381">
    <property type="entry name" value="CDC50"/>
    <property type="match status" value="1"/>
</dbReference>
<feature type="transmembrane region" description="Helical" evidence="6">
    <location>
        <begin position="49"/>
        <end position="75"/>
    </location>
</feature>
<dbReference type="Proteomes" id="UP001303046">
    <property type="component" value="Unassembled WGS sequence"/>
</dbReference>
<keyword evidence="4 6" id="KW-1133">Transmembrane helix</keyword>
<dbReference type="PANTHER" id="PTHR10926:SF21">
    <property type="entry name" value="PROTEIN CBG16211"/>
    <property type="match status" value="1"/>
</dbReference>
<evidence type="ECO:0000313" key="7">
    <source>
        <dbReference type="EMBL" id="KAK6765967.1"/>
    </source>
</evidence>
<name>A0ABR1ETJ9_NECAM</name>